<dbReference type="EMBL" id="JARAKF010000001">
    <property type="protein sequence ID" value="MDU8992364.1"/>
    <property type="molecule type" value="Genomic_DNA"/>
</dbReference>
<comment type="similarity">
    <text evidence="1">Belongs to the LysR transcriptional regulatory family.</text>
</comment>
<evidence type="ECO:0000256" key="1">
    <source>
        <dbReference type="ARBA" id="ARBA00009437"/>
    </source>
</evidence>
<comment type="caution">
    <text evidence="6">The sequence shown here is derived from an EMBL/GenBank/DDBJ whole genome shotgun (WGS) entry which is preliminary data.</text>
</comment>
<dbReference type="InterPro" id="IPR036388">
    <property type="entry name" value="WH-like_DNA-bd_sf"/>
</dbReference>
<dbReference type="PANTHER" id="PTHR30346">
    <property type="entry name" value="TRANSCRIPTIONAL DUAL REGULATOR HCAR-RELATED"/>
    <property type="match status" value="1"/>
</dbReference>
<accession>A0ABU3UFN9</accession>
<evidence type="ECO:0000256" key="4">
    <source>
        <dbReference type="ARBA" id="ARBA00023163"/>
    </source>
</evidence>
<dbReference type="PROSITE" id="PS50931">
    <property type="entry name" value="HTH_LYSR"/>
    <property type="match status" value="1"/>
</dbReference>
<evidence type="ECO:0000256" key="2">
    <source>
        <dbReference type="ARBA" id="ARBA00023015"/>
    </source>
</evidence>
<dbReference type="InterPro" id="IPR005119">
    <property type="entry name" value="LysR_subst-bd"/>
</dbReference>
<dbReference type="Pfam" id="PF03466">
    <property type="entry name" value="LysR_substrate"/>
    <property type="match status" value="1"/>
</dbReference>
<dbReference type="Pfam" id="PF00126">
    <property type="entry name" value="HTH_1"/>
    <property type="match status" value="1"/>
</dbReference>
<gene>
    <name evidence="6" type="ORF">PU648_08335</name>
</gene>
<protein>
    <submittedName>
        <fullName evidence="6">LysR family transcriptional regulator</fullName>
    </submittedName>
</protein>
<keyword evidence="4" id="KW-0804">Transcription</keyword>
<feature type="domain" description="HTH lysR-type" evidence="5">
    <location>
        <begin position="1"/>
        <end position="58"/>
    </location>
</feature>
<dbReference type="PRINTS" id="PR00039">
    <property type="entry name" value="HTHLYSR"/>
</dbReference>
<dbReference type="RefSeq" id="WP_054231624.1">
    <property type="nucleotide sequence ID" value="NZ_CP107955.1"/>
</dbReference>
<reference evidence="6 7" key="1">
    <citation type="submission" date="2023-02" db="EMBL/GenBank/DDBJ databases">
        <authorList>
            <person name="Maleckis M."/>
        </authorList>
    </citation>
    <scope>NUCLEOTIDE SEQUENCE [LARGE SCALE GENOMIC DNA]</scope>
    <source>
        <strain evidence="6 7">P8-A2</strain>
    </source>
</reference>
<keyword evidence="3" id="KW-0238">DNA-binding</keyword>
<dbReference type="Gene3D" id="3.40.190.290">
    <property type="match status" value="1"/>
</dbReference>
<evidence type="ECO:0000259" key="5">
    <source>
        <dbReference type="PROSITE" id="PS50931"/>
    </source>
</evidence>
<dbReference type="SUPFAM" id="SSF46785">
    <property type="entry name" value="Winged helix' DNA-binding domain"/>
    <property type="match status" value="1"/>
</dbReference>
<dbReference type="Proteomes" id="UP001257627">
    <property type="component" value="Unassembled WGS sequence"/>
</dbReference>
<name>A0ABU3UFN9_9ACTN</name>
<dbReference type="SUPFAM" id="SSF53850">
    <property type="entry name" value="Periplasmic binding protein-like II"/>
    <property type="match status" value="1"/>
</dbReference>
<evidence type="ECO:0000313" key="7">
    <source>
        <dbReference type="Proteomes" id="UP001257627"/>
    </source>
</evidence>
<organism evidence="6 7">
    <name type="scientific">Streptomyces mirabilis</name>
    <dbReference type="NCBI Taxonomy" id="68239"/>
    <lineage>
        <taxon>Bacteria</taxon>
        <taxon>Bacillati</taxon>
        <taxon>Actinomycetota</taxon>
        <taxon>Actinomycetes</taxon>
        <taxon>Kitasatosporales</taxon>
        <taxon>Streptomycetaceae</taxon>
        <taxon>Streptomyces</taxon>
    </lineage>
</organism>
<sequence>MTLRQFEYVIAVAEEGSFTEAARRLGVTQPALSHQIRDLEQSLRAVLFERGAGGAGLTAAGAAFLGHAAAAVASARQADSAARAAGLLAGGELRLATLQSVTLGIVPAAITVWRRAHPLVPVRLEEYTHAELLAEAMNRGGADVAVGPPSSTWRGPVRTLGHEEFLIVLPSDDPLLSRDSDVVALGELADRPWVLYAREVGLSLVVDGACATAGFTPRVAARIHYTDTAVELAVAGLGPALVPGNMIPQRFAGHARRPDPPVLRELAAFTRPDPSPAALAFIEVLAEHGTL</sequence>
<evidence type="ECO:0000313" key="6">
    <source>
        <dbReference type="EMBL" id="MDU8992364.1"/>
    </source>
</evidence>
<dbReference type="PANTHER" id="PTHR30346:SF30">
    <property type="entry name" value="SMALL NEUTRAL PROTEASE REGULATORY PROTEIN"/>
    <property type="match status" value="1"/>
</dbReference>
<dbReference type="CDD" id="cd05466">
    <property type="entry name" value="PBP2_LTTR_substrate"/>
    <property type="match status" value="1"/>
</dbReference>
<keyword evidence="7" id="KW-1185">Reference proteome</keyword>
<keyword evidence="2" id="KW-0805">Transcription regulation</keyword>
<evidence type="ECO:0000256" key="3">
    <source>
        <dbReference type="ARBA" id="ARBA00023125"/>
    </source>
</evidence>
<dbReference type="InterPro" id="IPR000847">
    <property type="entry name" value="LysR_HTH_N"/>
</dbReference>
<proteinExistence type="inferred from homology"/>
<dbReference type="Gene3D" id="1.10.10.10">
    <property type="entry name" value="Winged helix-like DNA-binding domain superfamily/Winged helix DNA-binding domain"/>
    <property type="match status" value="1"/>
</dbReference>
<dbReference type="InterPro" id="IPR036390">
    <property type="entry name" value="WH_DNA-bd_sf"/>
</dbReference>